<name>A0A9X7M1Y3_BACCE</name>
<accession>A0A9X7M1Y3</accession>
<evidence type="ECO:0000313" key="3">
    <source>
        <dbReference type="Proteomes" id="UP000321735"/>
    </source>
</evidence>
<dbReference type="Pfam" id="PF01526">
    <property type="entry name" value="DDE_Tnp_Tn3"/>
    <property type="match status" value="1"/>
</dbReference>
<organism evidence="2 3">
    <name type="scientific">Bacillus cereus</name>
    <dbReference type="NCBI Taxonomy" id="1396"/>
    <lineage>
        <taxon>Bacteria</taxon>
        <taxon>Bacillati</taxon>
        <taxon>Bacillota</taxon>
        <taxon>Bacilli</taxon>
        <taxon>Bacillales</taxon>
        <taxon>Bacillaceae</taxon>
        <taxon>Bacillus</taxon>
        <taxon>Bacillus cereus group</taxon>
    </lineage>
</organism>
<dbReference type="Proteomes" id="UP000321735">
    <property type="component" value="Chromosome"/>
</dbReference>
<dbReference type="GO" id="GO:0004803">
    <property type="term" value="F:transposase activity"/>
    <property type="evidence" value="ECO:0007669"/>
    <property type="project" value="InterPro"/>
</dbReference>
<dbReference type="GO" id="GO:0006313">
    <property type="term" value="P:DNA transposition"/>
    <property type="evidence" value="ECO:0007669"/>
    <property type="project" value="InterPro"/>
</dbReference>
<dbReference type="InterPro" id="IPR002513">
    <property type="entry name" value="Tn3_Tnp_DDE_dom"/>
</dbReference>
<sequence length="54" mass="6088">MARALMYGKKGILHQNYREGQEDQLGALGLVVNAIVVWNTRYMGIFAHPLEKGE</sequence>
<evidence type="ECO:0000313" key="2">
    <source>
        <dbReference type="EMBL" id="QDZ77091.1"/>
    </source>
</evidence>
<gene>
    <name evidence="2" type="ORF">D0437_30595</name>
</gene>
<protein>
    <recommendedName>
        <fullName evidence="1">Tn3 transposase DDE domain-containing protein</fullName>
    </recommendedName>
</protein>
<reference evidence="2 3" key="1">
    <citation type="journal article" date="2019" name="Ecotoxicol. Environ. Saf.">
        <title>Microbial characterization of heavy metal resistant bacterial strains isolated from an electroplating wastewater treatment plant.</title>
        <authorList>
            <person name="Cai X."/>
            <person name="Zheng X."/>
            <person name="Zhang D."/>
            <person name="Iqbal W."/>
            <person name="Liu C."/>
            <person name="Yang B."/>
            <person name="Zhao X."/>
            <person name="Lu X."/>
            <person name="Mao Y."/>
        </authorList>
    </citation>
    <scope>NUCLEOTIDE SEQUENCE [LARGE SCALE GENOMIC DNA]</scope>
    <source>
        <strain evidence="2 3">Co1-1</strain>
    </source>
</reference>
<dbReference type="AlphaFoldDB" id="A0A9X7M1Y3"/>
<dbReference type="EMBL" id="CP031778">
    <property type="protein sequence ID" value="QDZ77091.1"/>
    <property type="molecule type" value="Genomic_DNA"/>
</dbReference>
<proteinExistence type="predicted"/>
<feature type="domain" description="Tn3 transposase DDE" evidence="1">
    <location>
        <begin position="2"/>
        <end position="46"/>
    </location>
</feature>
<evidence type="ECO:0000259" key="1">
    <source>
        <dbReference type="Pfam" id="PF01526"/>
    </source>
</evidence>